<feature type="compositionally biased region" description="Polar residues" evidence="1">
    <location>
        <begin position="161"/>
        <end position="174"/>
    </location>
</feature>
<proteinExistence type="predicted"/>
<feature type="compositionally biased region" description="Basic and acidic residues" evidence="1">
    <location>
        <begin position="175"/>
        <end position="195"/>
    </location>
</feature>
<dbReference type="OrthoDB" id="10023235at2759"/>
<evidence type="ECO:0000313" key="4">
    <source>
        <dbReference type="Proteomes" id="UP000007266"/>
    </source>
</evidence>
<feature type="domain" description="Tudor" evidence="2">
    <location>
        <begin position="637"/>
        <end position="693"/>
    </location>
</feature>
<dbReference type="KEGG" id="tca:107398270"/>
<keyword evidence="4" id="KW-1185">Reference proteome</keyword>
<dbReference type="Proteomes" id="UP000007266">
    <property type="component" value="Linkage group 7"/>
</dbReference>
<organism evidence="3 4">
    <name type="scientific">Tribolium castaneum</name>
    <name type="common">Red flour beetle</name>
    <dbReference type="NCBI Taxonomy" id="7070"/>
    <lineage>
        <taxon>Eukaryota</taxon>
        <taxon>Metazoa</taxon>
        <taxon>Ecdysozoa</taxon>
        <taxon>Arthropoda</taxon>
        <taxon>Hexapoda</taxon>
        <taxon>Insecta</taxon>
        <taxon>Pterygota</taxon>
        <taxon>Neoptera</taxon>
        <taxon>Endopterygota</taxon>
        <taxon>Coleoptera</taxon>
        <taxon>Polyphaga</taxon>
        <taxon>Cucujiformia</taxon>
        <taxon>Tenebrionidae</taxon>
        <taxon>Tenebrionidae incertae sedis</taxon>
        <taxon>Tribolium</taxon>
    </lineage>
</organism>
<protein>
    <recommendedName>
        <fullName evidence="2">Tudor domain-containing protein</fullName>
    </recommendedName>
</protein>
<name>A0A139WEJ0_TRICA</name>
<feature type="compositionally biased region" description="Polar residues" evidence="1">
    <location>
        <begin position="196"/>
        <end position="211"/>
    </location>
</feature>
<dbReference type="SUPFAM" id="SSF63748">
    <property type="entry name" value="Tudor/PWWP/MBT"/>
    <property type="match status" value="3"/>
</dbReference>
<dbReference type="InParanoid" id="A0A139WEJ0"/>
<dbReference type="STRING" id="7070.A0A139WEJ0"/>
<dbReference type="EMBL" id="KQ971354">
    <property type="protein sequence ID" value="KYB26363.1"/>
    <property type="molecule type" value="Genomic_DNA"/>
</dbReference>
<sequence>MDVFELSNDDKFVDLHGREIPAVRNKQEDIALSLAELKPAGVAIYQKSQYEKLSKIDVPFDSDFVDYMLESAKNYMLNNKVSFSQDQIMRSIENCKSILIDNKNPAPHKQPSFLQNRSVAKGGDDEILIQVTNKPSQFQPPSAKQKIPNFKNINPKLHVSPKTSPESIKLTSQVEESKARPFENGTRKPKFDTDKAQNGTTKLKNGSDQTQGAKSLKRFTYNIVQEERTVYVTKIDKRNCIWVRDKANDEIFELIHDKVNEEAKHQKVPSKPWKTEKVYMAQDKGCWFRCKIARMFPLTVFFLDYGNVAEVDEIREISEDLAKIPCMATRITFKEAEYMPVLEDEIRIKNFYYNSDGTYFVNILSSAKKAPIEQTKRSQVANEIKQSTTHPTKTINDVFFKKPPLLCEISDGQTVAIVQVLEEIFYLRTKECFAKLKVVELMIEEYSTNAKSIENVKVNQVILHYNSKTNKLNRAIVLKVNNNNVEIETLDYPGRFTTDLKNLKSISEQLSKEPVTCLPGGRLTGFENKQLGEDCKKIIAKHIQKRTKFRVVLGFDDELDLFDGNQLLSEQLQTVPKGPRKIYLQDVTPYRPAIGVNSFVCGYYNSSDDFAIVPMKELQEHIDCILRCDVEDSVPYVADVKEICLCYFVDQWYRCVVTRIFDKDCEVRLLDFGNVTVIKKENLRRPDYDIMKVPILALPCKLTGLPRHQNVEAALKKIILEGEIYDVDVKSITGGKCHVELPKVYAALKD</sequence>
<dbReference type="PROSITE" id="PS50304">
    <property type="entry name" value="TUDOR"/>
    <property type="match status" value="1"/>
</dbReference>
<accession>A0A139WEJ0</accession>
<evidence type="ECO:0000259" key="2">
    <source>
        <dbReference type="PROSITE" id="PS50304"/>
    </source>
</evidence>
<dbReference type="FunCoup" id="A0A139WEJ0">
    <property type="interactions" value="16"/>
</dbReference>
<dbReference type="Pfam" id="PF00567">
    <property type="entry name" value="TUDOR"/>
    <property type="match status" value="2"/>
</dbReference>
<evidence type="ECO:0000313" key="3">
    <source>
        <dbReference type="EMBL" id="KYB26363.1"/>
    </source>
</evidence>
<dbReference type="AlphaFoldDB" id="A0A139WEJ0"/>
<dbReference type="InterPro" id="IPR002999">
    <property type="entry name" value="Tudor"/>
</dbReference>
<dbReference type="PANTHER" id="PTHR22948">
    <property type="entry name" value="TUDOR DOMAIN CONTAINING PROTEIN"/>
    <property type="match status" value="1"/>
</dbReference>
<dbReference type="Gene3D" id="2.30.30.140">
    <property type="match status" value="3"/>
</dbReference>
<evidence type="ECO:0000256" key="1">
    <source>
        <dbReference type="SAM" id="MobiDB-lite"/>
    </source>
</evidence>
<dbReference type="InterPro" id="IPR050621">
    <property type="entry name" value="Tudor_domain_containing"/>
</dbReference>
<feature type="region of interest" description="Disordered" evidence="1">
    <location>
        <begin position="136"/>
        <end position="211"/>
    </location>
</feature>
<dbReference type="SMART" id="SM00333">
    <property type="entry name" value="TUDOR"/>
    <property type="match status" value="3"/>
</dbReference>
<reference evidence="3 4" key="1">
    <citation type="journal article" date="2008" name="Nature">
        <title>The genome of the model beetle and pest Tribolium castaneum.</title>
        <authorList>
            <consortium name="Tribolium Genome Sequencing Consortium"/>
            <person name="Richards S."/>
            <person name="Gibbs R.A."/>
            <person name="Weinstock G.M."/>
            <person name="Brown S.J."/>
            <person name="Denell R."/>
            <person name="Beeman R.W."/>
            <person name="Gibbs R."/>
            <person name="Beeman R.W."/>
            <person name="Brown S.J."/>
            <person name="Bucher G."/>
            <person name="Friedrich M."/>
            <person name="Grimmelikhuijzen C.J."/>
            <person name="Klingler M."/>
            <person name="Lorenzen M."/>
            <person name="Richards S."/>
            <person name="Roth S."/>
            <person name="Schroder R."/>
            <person name="Tautz D."/>
            <person name="Zdobnov E.M."/>
            <person name="Muzny D."/>
            <person name="Gibbs R.A."/>
            <person name="Weinstock G.M."/>
            <person name="Attaway T."/>
            <person name="Bell S."/>
            <person name="Buhay C.J."/>
            <person name="Chandrabose M.N."/>
            <person name="Chavez D."/>
            <person name="Clerk-Blankenburg K.P."/>
            <person name="Cree A."/>
            <person name="Dao M."/>
            <person name="Davis C."/>
            <person name="Chacko J."/>
            <person name="Dinh H."/>
            <person name="Dugan-Rocha S."/>
            <person name="Fowler G."/>
            <person name="Garner T.T."/>
            <person name="Garnes J."/>
            <person name="Gnirke A."/>
            <person name="Hawes A."/>
            <person name="Hernandez J."/>
            <person name="Hines S."/>
            <person name="Holder M."/>
            <person name="Hume J."/>
            <person name="Jhangiani S.N."/>
            <person name="Joshi V."/>
            <person name="Khan Z.M."/>
            <person name="Jackson L."/>
            <person name="Kovar C."/>
            <person name="Kowis A."/>
            <person name="Lee S."/>
            <person name="Lewis L.R."/>
            <person name="Margolis J."/>
            <person name="Morgan M."/>
            <person name="Nazareth L.V."/>
            <person name="Nguyen N."/>
            <person name="Okwuonu G."/>
            <person name="Parker D."/>
            <person name="Richards S."/>
            <person name="Ruiz S.J."/>
            <person name="Santibanez J."/>
            <person name="Savard J."/>
            <person name="Scherer S.E."/>
            <person name="Schneider B."/>
            <person name="Sodergren E."/>
            <person name="Tautz D."/>
            <person name="Vattahil S."/>
            <person name="Villasana D."/>
            <person name="White C.S."/>
            <person name="Wright R."/>
            <person name="Park Y."/>
            <person name="Beeman R.W."/>
            <person name="Lord J."/>
            <person name="Oppert B."/>
            <person name="Lorenzen M."/>
            <person name="Brown S."/>
            <person name="Wang L."/>
            <person name="Savard J."/>
            <person name="Tautz D."/>
            <person name="Richards S."/>
            <person name="Weinstock G."/>
            <person name="Gibbs R.A."/>
            <person name="Liu Y."/>
            <person name="Worley K."/>
            <person name="Weinstock G."/>
            <person name="Elsik C.G."/>
            <person name="Reese J.T."/>
            <person name="Elhaik E."/>
            <person name="Landan G."/>
            <person name="Graur D."/>
            <person name="Arensburger P."/>
            <person name="Atkinson P."/>
            <person name="Beeman R.W."/>
            <person name="Beidler J."/>
            <person name="Brown S.J."/>
            <person name="Demuth J.P."/>
            <person name="Drury D.W."/>
            <person name="Du Y.Z."/>
            <person name="Fujiwara H."/>
            <person name="Lorenzen M."/>
            <person name="Maselli V."/>
            <person name="Osanai M."/>
            <person name="Park Y."/>
            <person name="Robertson H.M."/>
            <person name="Tu Z."/>
            <person name="Wang J.J."/>
            <person name="Wang S."/>
            <person name="Richards S."/>
            <person name="Song H."/>
            <person name="Zhang L."/>
            <person name="Sodergren E."/>
            <person name="Werner D."/>
            <person name="Stanke M."/>
            <person name="Morgenstern B."/>
            <person name="Solovyev V."/>
            <person name="Kosarev P."/>
            <person name="Brown G."/>
            <person name="Chen H.C."/>
            <person name="Ermolaeva O."/>
            <person name="Hlavina W."/>
            <person name="Kapustin Y."/>
            <person name="Kiryutin B."/>
            <person name="Kitts P."/>
            <person name="Maglott D."/>
            <person name="Pruitt K."/>
            <person name="Sapojnikov V."/>
            <person name="Souvorov A."/>
            <person name="Mackey A.J."/>
            <person name="Waterhouse R.M."/>
            <person name="Wyder S."/>
            <person name="Zdobnov E.M."/>
            <person name="Zdobnov E.M."/>
            <person name="Wyder S."/>
            <person name="Kriventseva E.V."/>
            <person name="Kadowaki T."/>
            <person name="Bork P."/>
            <person name="Aranda M."/>
            <person name="Bao R."/>
            <person name="Beermann A."/>
            <person name="Berns N."/>
            <person name="Bolognesi R."/>
            <person name="Bonneton F."/>
            <person name="Bopp D."/>
            <person name="Brown S.J."/>
            <person name="Bucher G."/>
            <person name="Butts T."/>
            <person name="Chaumot A."/>
            <person name="Denell R.E."/>
            <person name="Ferrier D.E."/>
            <person name="Friedrich M."/>
            <person name="Gordon C.M."/>
            <person name="Jindra M."/>
            <person name="Klingler M."/>
            <person name="Lan Q."/>
            <person name="Lattorff H.M."/>
            <person name="Laudet V."/>
            <person name="von Levetsow C."/>
            <person name="Liu Z."/>
            <person name="Lutz R."/>
            <person name="Lynch J.A."/>
            <person name="da Fonseca R.N."/>
            <person name="Posnien N."/>
            <person name="Reuter R."/>
            <person name="Roth S."/>
            <person name="Savard J."/>
            <person name="Schinko J.B."/>
            <person name="Schmitt C."/>
            <person name="Schoppmeier M."/>
            <person name="Schroder R."/>
            <person name="Shippy T.D."/>
            <person name="Simonnet F."/>
            <person name="Marques-Souza H."/>
            <person name="Tautz D."/>
            <person name="Tomoyasu Y."/>
            <person name="Trauner J."/>
            <person name="Van der Zee M."/>
            <person name="Vervoort M."/>
            <person name="Wittkopp N."/>
            <person name="Wimmer E.A."/>
            <person name="Yang X."/>
            <person name="Jones A.K."/>
            <person name="Sattelle D.B."/>
            <person name="Ebert P.R."/>
            <person name="Nelson D."/>
            <person name="Scott J.G."/>
            <person name="Beeman R.W."/>
            <person name="Muthukrishnan S."/>
            <person name="Kramer K.J."/>
            <person name="Arakane Y."/>
            <person name="Beeman R.W."/>
            <person name="Zhu Q."/>
            <person name="Hogenkamp D."/>
            <person name="Dixit R."/>
            <person name="Oppert B."/>
            <person name="Jiang H."/>
            <person name="Zou Z."/>
            <person name="Marshall J."/>
            <person name="Elpidina E."/>
            <person name="Vinokurov K."/>
            <person name="Oppert C."/>
            <person name="Zou Z."/>
            <person name="Evans J."/>
            <person name="Lu Z."/>
            <person name="Zhao P."/>
            <person name="Sumathipala N."/>
            <person name="Altincicek B."/>
            <person name="Vilcinskas A."/>
            <person name="Williams M."/>
            <person name="Hultmark D."/>
            <person name="Hetru C."/>
            <person name="Jiang H."/>
            <person name="Grimmelikhuijzen C.J."/>
            <person name="Hauser F."/>
            <person name="Cazzamali G."/>
            <person name="Williamson M."/>
            <person name="Park Y."/>
            <person name="Li B."/>
            <person name="Tanaka Y."/>
            <person name="Predel R."/>
            <person name="Neupert S."/>
            <person name="Schachtner J."/>
            <person name="Verleyen P."/>
            <person name="Raible F."/>
            <person name="Bork P."/>
            <person name="Friedrich M."/>
            <person name="Walden K.K."/>
            <person name="Robertson H.M."/>
            <person name="Angeli S."/>
            <person name="Foret S."/>
            <person name="Bucher G."/>
            <person name="Schuetz S."/>
            <person name="Maleszka R."/>
            <person name="Wimmer E.A."/>
            <person name="Beeman R.W."/>
            <person name="Lorenzen M."/>
            <person name="Tomoyasu Y."/>
            <person name="Miller S.C."/>
            <person name="Grossmann D."/>
            <person name="Bucher G."/>
        </authorList>
    </citation>
    <scope>NUCLEOTIDE SEQUENCE [LARGE SCALE GENOMIC DNA]</scope>
    <source>
        <strain evidence="3 4">Georgia GA2</strain>
    </source>
</reference>
<dbReference type="PANTHER" id="PTHR22948:SF72">
    <property type="entry name" value="TUDOR DOMAIN-CONTAINING PROTEIN"/>
    <property type="match status" value="1"/>
</dbReference>
<gene>
    <name evidence="3" type="primary">AUGUSTUS-3.0.2_33808</name>
    <name evidence="3" type="ORF">TcasGA2_TC033808</name>
</gene>
<reference evidence="3 4" key="2">
    <citation type="journal article" date="2010" name="Nucleic Acids Res.">
        <title>BeetleBase in 2010: revisions to provide comprehensive genomic information for Tribolium castaneum.</title>
        <authorList>
            <person name="Kim H.S."/>
            <person name="Murphy T."/>
            <person name="Xia J."/>
            <person name="Caragea D."/>
            <person name="Park Y."/>
            <person name="Beeman R.W."/>
            <person name="Lorenzen M.D."/>
            <person name="Butcher S."/>
            <person name="Manak J.R."/>
            <person name="Brown S.J."/>
        </authorList>
    </citation>
    <scope>GENOME REANNOTATION</scope>
    <source>
        <strain evidence="3 4">Georgia GA2</strain>
    </source>
</reference>